<proteinExistence type="predicted"/>
<dbReference type="PANTHER" id="PTHR35936:SF17">
    <property type="entry name" value="ARGININE-BINDING EXTRACELLULAR PROTEIN ARTP"/>
    <property type="match status" value="1"/>
</dbReference>
<organism evidence="3 4">
    <name type="scientific">Actinokineospora alba</name>
    <dbReference type="NCBI Taxonomy" id="504798"/>
    <lineage>
        <taxon>Bacteria</taxon>
        <taxon>Bacillati</taxon>
        <taxon>Actinomycetota</taxon>
        <taxon>Actinomycetes</taxon>
        <taxon>Pseudonocardiales</taxon>
        <taxon>Pseudonocardiaceae</taxon>
        <taxon>Actinokineospora</taxon>
    </lineage>
</organism>
<feature type="domain" description="Solute-binding protein family 3/N-terminal" evidence="2">
    <location>
        <begin position="9"/>
        <end position="228"/>
    </location>
</feature>
<dbReference type="AlphaFoldDB" id="A0A1H0G6B6"/>
<evidence type="ECO:0000256" key="1">
    <source>
        <dbReference type="ARBA" id="ARBA00022729"/>
    </source>
</evidence>
<dbReference type="EMBL" id="FNJB01000001">
    <property type="protein sequence ID" value="SDO02428.1"/>
    <property type="molecule type" value="Genomic_DNA"/>
</dbReference>
<protein>
    <submittedName>
        <fullName evidence="3">Amino acid ABC transporter substrate-binding protein, PAAT family</fullName>
    </submittedName>
</protein>
<keyword evidence="4" id="KW-1185">Reference proteome</keyword>
<evidence type="ECO:0000313" key="3">
    <source>
        <dbReference type="EMBL" id="SDO02428.1"/>
    </source>
</evidence>
<dbReference type="STRING" id="504798.SAMN05421871_103190"/>
<dbReference type="SMART" id="SM00062">
    <property type="entry name" value="PBPb"/>
    <property type="match status" value="1"/>
</dbReference>
<dbReference type="PANTHER" id="PTHR35936">
    <property type="entry name" value="MEMBRANE-BOUND LYTIC MUREIN TRANSGLYCOSYLASE F"/>
    <property type="match status" value="1"/>
</dbReference>
<gene>
    <name evidence="3" type="ORF">SAMN05192558_101681</name>
</gene>
<evidence type="ECO:0000313" key="4">
    <source>
        <dbReference type="Proteomes" id="UP000199651"/>
    </source>
</evidence>
<dbReference type="SUPFAM" id="SSF53850">
    <property type="entry name" value="Periplasmic binding protein-like II"/>
    <property type="match status" value="1"/>
</dbReference>
<dbReference type="Pfam" id="PF00497">
    <property type="entry name" value="SBP_bac_3"/>
    <property type="match status" value="1"/>
</dbReference>
<dbReference type="Proteomes" id="UP000199651">
    <property type="component" value="Unassembled WGS sequence"/>
</dbReference>
<accession>A0A1H0G6B6</accession>
<dbReference type="Gene3D" id="3.40.190.10">
    <property type="entry name" value="Periplasmic binding protein-like II"/>
    <property type="match status" value="2"/>
</dbReference>
<dbReference type="CDD" id="cd13530">
    <property type="entry name" value="PBP2_peptides_like"/>
    <property type="match status" value="1"/>
</dbReference>
<evidence type="ECO:0000259" key="2">
    <source>
        <dbReference type="SMART" id="SM00062"/>
    </source>
</evidence>
<dbReference type="RefSeq" id="WP_166658133.1">
    <property type="nucleotide sequence ID" value="NZ_FNDV01000003.1"/>
</dbReference>
<keyword evidence="1" id="KW-0732">Signal</keyword>
<dbReference type="InterPro" id="IPR001638">
    <property type="entry name" value="Solute-binding_3/MltF_N"/>
</dbReference>
<reference evidence="4" key="1">
    <citation type="submission" date="2016-10" db="EMBL/GenBank/DDBJ databases">
        <authorList>
            <person name="Varghese N."/>
            <person name="Submissions S."/>
        </authorList>
    </citation>
    <scope>NUCLEOTIDE SEQUENCE [LARGE SCALE GENOMIC DNA]</scope>
    <source>
        <strain evidence="4">IBRC-M 10655</strain>
    </source>
</reference>
<sequence>MLSPPEGQTIKVGTLTDAPPVVFLKDGRFTGFDNELLRAVAEKQGIKVEFVGVEFATLLAKVANGQVDLGSSSISATEKRRQTVDFTDGYEIGYTTVVGRQDTAVTGVEGLAGRRVGVVQGTVQDEFATGKVPGAQVVRFPDYNSAFAQLKSGGLDVWIVPLDIADKYIANNADFPQKVVVKRADTEAPAAWAVRKGNNALRDKLNAGLAAVIQDGTYAKLHEQFLPGTPIADDFKPKAQ</sequence>
<name>A0A1H0G6B6_9PSEU</name>